<dbReference type="Proteomes" id="UP001165085">
    <property type="component" value="Unassembled WGS sequence"/>
</dbReference>
<keyword evidence="1" id="KW-0547">Nucleotide-binding</keyword>
<dbReference type="SMART" id="SM00173">
    <property type="entry name" value="RAS"/>
    <property type="match status" value="1"/>
</dbReference>
<evidence type="ECO:0000313" key="3">
    <source>
        <dbReference type="Proteomes" id="UP001165085"/>
    </source>
</evidence>
<dbReference type="AlphaFoldDB" id="A0A9W7EUW7"/>
<name>A0A9W7EUW7_9STRA</name>
<gene>
    <name evidence="2" type="ORF">TrST_g2460</name>
</gene>
<accession>A0A9W7EUW7</accession>
<dbReference type="SMART" id="SM00175">
    <property type="entry name" value="RAB"/>
    <property type="match status" value="1"/>
</dbReference>
<dbReference type="FunFam" id="3.40.50.300:FF:001447">
    <property type="entry name" value="Ras-related protein Rab-1B"/>
    <property type="match status" value="1"/>
</dbReference>
<protein>
    <submittedName>
        <fullName evidence="2">Uncharacterized protein</fullName>
    </submittedName>
</protein>
<dbReference type="Gene3D" id="3.40.50.300">
    <property type="entry name" value="P-loop containing nucleotide triphosphate hydrolases"/>
    <property type="match status" value="1"/>
</dbReference>
<dbReference type="Pfam" id="PF00071">
    <property type="entry name" value="Ras"/>
    <property type="match status" value="1"/>
</dbReference>
<comment type="caution">
    <text evidence="2">The sequence shown here is derived from an EMBL/GenBank/DDBJ whole genome shotgun (WGS) entry which is preliminary data.</text>
</comment>
<dbReference type="OrthoDB" id="6585768at2759"/>
<evidence type="ECO:0000256" key="1">
    <source>
        <dbReference type="ARBA" id="ARBA00022741"/>
    </source>
</evidence>
<dbReference type="GO" id="GO:0005525">
    <property type="term" value="F:GTP binding"/>
    <property type="evidence" value="ECO:0007669"/>
    <property type="project" value="InterPro"/>
</dbReference>
<dbReference type="PANTHER" id="PTHR47978">
    <property type="match status" value="1"/>
</dbReference>
<dbReference type="PRINTS" id="PR00449">
    <property type="entry name" value="RASTRNSFRMNG"/>
</dbReference>
<dbReference type="SUPFAM" id="SSF52540">
    <property type="entry name" value="P-loop containing nucleoside triphosphate hydrolases"/>
    <property type="match status" value="1"/>
</dbReference>
<proteinExistence type="predicted"/>
<keyword evidence="3" id="KW-1185">Reference proteome</keyword>
<dbReference type="PROSITE" id="PS51421">
    <property type="entry name" value="RAS"/>
    <property type="match status" value="1"/>
</dbReference>
<dbReference type="SMART" id="SM00174">
    <property type="entry name" value="RHO"/>
    <property type="match status" value="1"/>
</dbReference>
<evidence type="ECO:0000313" key="2">
    <source>
        <dbReference type="EMBL" id="GMH93559.1"/>
    </source>
</evidence>
<dbReference type="InterPro" id="IPR001806">
    <property type="entry name" value="Small_GTPase"/>
</dbReference>
<dbReference type="InterPro" id="IPR027417">
    <property type="entry name" value="P-loop_NTPase"/>
</dbReference>
<dbReference type="EMBL" id="BRXY01000415">
    <property type="protein sequence ID" value="GMH93559.1"/>
    <property type="molecule type" value="Genomic_DNA"/>
</dbReference>
<reference evidence="3" key="1">
    <citation type="journal article" date="2023" name="Commun. Biol.">
        <title>Genome analysis of Parmales, the sister group of diatoms, reveals the evolutionary specialization of diatoms from phago-mixotrophs to photoautotrophs.</title>
        <authorList>
            <person name="Ban H."/>
            <person name="Sato S."/>
            <person name="Yoshikawa S."/>
            <person name="Yamada K."/>
            <person name="Nakamura Y."/>
            <person name="Ichinomiya M."/>
            <person name="Sato N."/>
            <person name="Blanc-Mathieu R."/>
            <person name="Endo H."/>
            <person name="Kuwata A."/>
            <person name="Ogata H."/>
        </authorList>
    </citation>
    <scope>NUCLEOTIDE SEQUENCE [LARGE SCALE GENOMIC DNA]</scope>
    <source>
        <strain evidence="3">NIES 3701</strain>
    </source>
</reference>
<organism evidence="2 3">
    <name type="scientific">Triparma strigata</name>
    <dbReference type="NCBI Taxonomy" id="1606541"/>
    <lineage>
        <taxon>Eukaryota</taxon>
        <taxon>Sar</taxon>
        <taxon>Stramenopiles</taxon>
        <taxon>Ochrophyta</taxon>
        <taxon>Bolidophyceae</taxon>
        <taxon>Parmales</taxon>
        <taxon>Triparmaceae</taxon>
        <taxon>Triparma</taxon>
    </lineage>
</organism>
<dbReference type="GO" id="GO:0003924">
    <property type="term" value="F:GTPase activity"/>
    <property type="evidence" value="ECO:0007669"/>
    <property type="project" value="InterPro"/>
</dbReference>
<sequence length="255" mass="28298">MSVQTCKLCLVGNGSVGKTSIVQRFIDDGFKKLYKQTVGVDFLEKTLEFRGVPLKTSVWDIGGQSLSSSNLPNYILGSNIIFLCYDVTDPQSFEDLQDWLGIINRIYEAKEKAERQEAEKEKKRYRKILKAEIYIVGNKIDLIEYRRVTDRDHNKFIDSEASIIGGFFVSASSGENVLTTFYLVSAKTVGIELSDYELAFTKKVLGVEKRGGDEEGVMKGSEQIQQQDEAAHEDVLNMLKGGGGGSKGGCDCCIS</sequence>
<dbReference type="PROSITE" id="PS51419">
    <property type="entry name" value="RAB"/>
    <property type="match status" value="1"/>
</dbReference>